<feature type="transmembrane region" description="Helical" evidence="6">
    <location>
        <begin position="146"/>
        <end position="172"/>
    </location>
</feature>
<feature type="transmembrane region" description="Helical" evidence="6">
    <location>
        <begin position="304"/>
        <end position="323"/>
    </location>
</feature>
<feature type="transmembrane region" description="Helical" evidence="6">
    <location>
        <begin position="86"/>
        <end position="104"/>
    </location>
</feature>
<feature type="transmembrane region" description="Helical" evidence="6">
    <location>
        <begin position="21"/>
        <end position="42"/>
    </location>
</feature>
<feature type="domain" description="Major facilitator superfamily (MFS) profile" evidence="7">
    <location>
        <begin position="238"/>
        <end position="443"/>
    </location>
</feature>
<feature type="transmembrane region" description="Helical" evidence="6">
    <location>
        <begin position="187"/>
        <end position="207"/>
    </location>
</feature>
<evidence type="ECO:0000259" key="7">
    <source>
        <dbReference type="PROSITE" id="PS50850"/>
    </source>
</evidence>
<dbReference type="PANTHER" id="PTHR23519:SF1">
    <property type="entry name" value="AUTOPHAGY-RELATED PROTEIN 22"/>
    <property type="match status" value="1"/>
</dbReference>
<reference evidence="9" key="1">
    <citation type="journal article" date="2019" name="Int. J. Syst. Evol. Microbiol.">
        <title>The Global Catalogue of Microorganisms (GCM) 10K type strain sequencing project: providing services to taxonomists for standard genome sequencing and annotation.</title>
        <authorList>
            <consortium name="The Broad Institute Genomics Platform"/>
            <consortium name="The Broad Institute Genome Sequencing Center for Infectious Disease"/>
            <person name="Wu L."/>
            <person name="Ma J."/>
        </authorList>
    </citation>
    <scope>NUCLEOTIDE SEQUENCE [LARGE SCALE GENOMIC DNA]</scope>
    <source>
        <strain evidence="9">IBRC 10765</strain>
    </source>
</reference>
<keyword evidence="3 6" id="KW-0812">Transmembrane</keyword>
<keyword evidence="4 6" id="KW-1133">Transmembrane helix</keyword>
<protein>
    <submittedName>
        <fullName evidence="8">MFS transporter</fullName>
    </submittedName>
</protein>
<keyword evidence="2" id="KW-0813">Transport</keyword>
<sequence length="443" mass="48699">MNDLKNPGTKREIFGWAMYDVANQAYTTVVISFVYGAFFVGYIVPEGSAWRDSYWSIALVASMLVAMVLSPIAGQYIDKGHSKKQMLAWSTLACVVFTSLLWFVEPGYVWLAILLLVVSNTAWMLGEAIMSSFLPDLASRKNMGVVSGIGWGTGYVGGLISMVLVTLLIVTADPSDNVTAYIRQNQWAMVAISIYFLVFAIPTFVWVRDHRHTPDPSIAKKSWRASLNLVSTYREQPVLMQFFFAFLFYTAGVQTVIKFIGIYTSSELGMTPAELIPIFLATQISALFGAIAFGFLERRIGARATLYITIAIWLVAITAMHQLQNIAQLMSVEAKTLFVYIALLAGTGIGSIQSSSRSLVGQLTPTNHAGSAFGLWGFFLRSAAILAAMFGVVADIFSRQNALLMVILFFIIGAVLLSRVPLGRTIKQRLAEDEARVKAGHSR</sequence>
<name>A0ABV7ZT69_9GAMM</name>
<evidence type="ECO:0000256" key="1">
    <source>
        <dbReference type="ARBA" id="ARBA00004127"/>
    </source>
</evidence>
<feature type="transmembrane region" description="Helical" evidence="6">
    <location>
        <begin position="110"/>
        <end position="134"/>
    </location>
</feature>
<dbReference type="RefSeq" id="WP_380693143.1">
    <property type="nucleotide sequence ID" value="NZ_JBHRYR010000002.1"/>
</dbReference>
<dbReference type="InterPro" id="IPR024671">
    <property type="entry name" value="Atg22-like"/>
</dbReference>
<dbReference type="PROSITE" id="PS50850">
    <property type="entry name" value="MFS"/>
    <property type="match status" value="1"/>
</dbReference>
<dbReference type="InterPro" id="IPR050495">
    <property type="entry name" value="ATG22/LtaA_families"/>
</dbReference>
<keyword evidence="5 6" id="KW-0472">Membrane</keyword>
<gene>
    <name evidence="8" type="ORF">ACFOOG_02855</name>
</gene>
<evidence type="ECO:0000256" key="2">
    <source>
        <dbReference type="ARBA" id="ARBA00022448"/>
    </source>
</evidence>
<evidence type="ECO:0000256" key="3">
    <source>
        <dbReference type="ARBA" id="ARBA00022692"/>
    </source>
</evidence>
<feature type="transmembrane region" description="Helical" evidence="6">
    <location>
        <begin position="403"/>
        <end position="422"/>
    </location>
</feature>
<dbReference type="InterPro" id="IPR036259">
    <property type="entry name" value="MFS_trans_sf"/>
</dbReference>
<dbReference type="EMBL" id="JBHRYR010000002">
    <property type="protein sequence ID" value="MFC3851763.1"/>
    <property type="molecule type" value="Genomic_DNA"/>
</dbReference>
<evidence type="ECO:0000256" key="6">
    <source>
        <dbReference type="SAM" id="Phobius"/>
    </source>
</evidence>
<organism evidence="8 9">
    <name type="scientific">Saccharospirillum mangrovi</name>
    <dbReference type="NCBI Taxonomy" id="2161747"/>
    <lineage>
        <taxon>Bacteria</taxon>
        <taxon>Pseudomonadati</taxon>
        <taxon>Pseudomonadota</taxon>
        <taxon>Gammaproteobacteria</taxon>
        <taxon>Oceanospirillales</taxon>
        <taxon>Saccharospirillaceae</taxon>
        <taxon>Saccharospirillum</taxon>
    </lineage>
</organism>
<comment type="subcellular location">
    <subcellularLocation>
        <location evidence="1">Endomembrane system</location>
        <topology evidence="1">Multi-pass membrane protein</topology>
    </subcellularLocation>
</comment>
<evidence type="ECO:0000313" key="8">
    <source>
        <dbReference type="EMBL" id="MFC3851763.1"/>
    </source>
</evidence>
<dbReference type="Proteomes" id="UP001595617">
    <property type="component" value="Unassembled WGS sequence"/>
</dbReference>
<dbReference type="InterPro" id="IPR020846">
    <property type="entry name" value="MFS_dom"/>
</dbReference>
<dbReference type="Pfam" id="PF11700">
    <property type="entry name" value="ATG22"/>
    <property type="match status" value="1"/>
</dbReference>
<dbReference type="SUPFAM" id="SSF103473">
    <property type="entry name" value="MFS general substrate transporter"/>
    <property type="match status" value="1"/>
</dbReference>
<keyword evidence="9" id="KW-1185">Reference proteome</keyword>
<dbReference type="Gene3D" id="1.20.1250.20">
    <property type="entry name" value="MFS general substrate transporter like domains"/>
    <property type="match status" value="2"/>
</dbReference>
<feature type="transmembrane region" description="Helical" evidence="6">
    <location>
        <begin position="242"/>
        <end position="263"/>
    </location>
</feature>
<proteinExistence type="predicted"/>
<feature type="transmembrane region" description="Helical" evidence="6">
    <location>
        <begin position="275"/>
        <end position="297"/>
    </location>
</feature>
<feature type="transmembrane region" description="Helical" evidence="6">
    <location>
        <begin position="373"/>
        <end position="397"/>
    </location>
</feature>
<evidence type="ECO:0000313" key="9">
    <source>
        <dbReference type="Proteomes" id="UP001595617"/>
    </source>
</evidence>
<evidence type="ECO:0000256" key="5">
    <source>
        <dbReference type="ARBA" id="ARBA00023136"/>
    </source>
</evidence>
<accession>A0ABV7ZT69</accession>
<comment type="caution">
    <text evidence="8">The sequence shown here is derived from an EMBL/GenBank/DDBJ whole genome shotgun (WGS) entry which is preliminary data.</text>
</comment>
<feature type="transmembrane region" description="Helical" evidence="6">
    <location>
        <begin position="54"/>
        <end position="74"/>
    </location>
</feature>
<dbReference type="PANTHER" id="PTHR23519">
    <property type="entry name" value="AUTOPHAGY-RELATED PROTEIN 22"/>
    <property type="match status" value="1"/>
</dbReference>
<evidence type="ECO:0000256" key="4">
    <source>
        <dbReference type="ARBA" id="ARBA00022989"/>
    </source>
</evidence>
<feature type="transmembrane region" description="Helical" evidence="6">
    <location>
        <begin position="335"/>
        <end position="352"/>
    </location>
</feature>